<proteinExistence type="inferred from homology"/>
<comment type="similarity">
    <text evidence="6">Belongs to the PurS family.</text>
</comment>
<comment type="catalytic activity">
    <reaction evidence="6">
        <text>N(2)-formyl-N(1)-(5-phospho-beta-D-ribosyl)glycinamide + L-glutamine + ATP + H2O = 2-formamido-N(1)-(5-O-phospho-beta-D-ribosyl)acetamidine + L-glutamate + ADP + phosphate + H(+)</text>
        <dbReference type="Rhea" id="RHEA:17129"/>
        <dbReference type="ChEBI" id="CHEBI:15377"/>
        <dbReference type="ChEBI" id="CHEBI:15378"/>
        <dbReference type="ChEBI" id="CHEBI:29985"/>
        <dbReference type="ChEBI" id="CHEBI:30616"/>
        <dbReference type="ChEBI" id="CHEBI:43474"/>
        <dbReference type="ChEBI" id="CHEBI:58359"/>
        <dbReference type="ChEBI" id="CHEBI:147286"/>
        <dbReference type="ChEBI" id="CHEBI:147287"/>
        <dbReference type="ChEBI" id="CHEBI:456216"/>
        <dbReference type="EC" id="6.3.5.3"/>
    </reaction>
</comment>
<dbReference type="EMBL" id="CP141615">
    <property type="protein sequence ID" value="WRP16839.1"/>
    <property type="molecule type" value="Genomic_DNA"/>
</dbReference>
<protein>
    <recommendedName>
        <fullName evidence="6">Phosphoribosylformylglycinamidine synthase subunit PurS</fullName>
        <shortName evidence="6">FGAM synthase</shortName>
        <ecNumber evidence="6">6.3.5.3</ecNumber>
    </recommendedName>
    <alternativeName>
        <fullName evidence="6">Formylglycinamide ribonucleotide amidotransferase subunit III</fullName>
        <shortName evidence="6">FGAR amidotransferase III</shortName>
        <shortName evidence="6">FGAR-AT III</shortName>
    </alternativeName>
    <alternativeName>
        <fullName evidence="6">Phosphoribosylformylglycinamidine synthase subunit III</fullName>
    </alternativeName>
</protein>
<evidence type="ECO:0000256" key="3">
    <source>
        <dbReference type="ARBA" id="ARBA00022741"/>
    </source>
</evidence>
<sequence length="94" mass="10155">MARYTVFVHVMPRRGVLDPPGEAARAALSALGFEEVREVRIGRRIAVEVEAADPSQAEARVRQMAERLLANPVIEEFELAAGGSPERANGSAGR</sequence>
<evidence type="ECO:0000313" key="7">
    <source>
        <dbReference type="EMBL" id="WRP16839.1"/>
    </source>
</evidence>
<evidence type="ECO:0000256" key="1">
    <source>
        <dbReference type="ARBA" id="ARBA00022490"/>
    </source>
</evidence>
<dbReference type="RefSeq" id="WP_324716111.1">
    <property type="nucleotide sequence ID" value="NZ_CP141615.1"/>
</dbReference>
<dbReference type="SUPFAM" id="SSF82697">
    <property type="entry name" value="PurS-like"/>
    <property type="match status" value="1"/>
</dbReference>
<keyword evidence="2 6" id="KW-0436">Ligase</keyword>
<keyword evidence="8" id="KW-1185">Reference proteome</keyword>
<name>A0ABZ1BVM5_9FIRM</name>
<dbReference type="NCBIfam" id="NF004630">
    <property type="entry name" value="PRK05974.1"/>
    <property type="match status" value="1"/>
</dbReference>
<comment type="subcellular location">
    <subcellularLocation>
        <location evidence="6">Cytoplasm</location>
    </subcellularLocation>
</comment>
<dbReference type="Proteomes" id="UP001332192">
    <property type="component" value="Chromosome"/>
</dbReference>
<dbReference type="NCBIfam" id="TIGR00302">
    <property type="entry name" value="phosphoribosylformylglycinamidine synthase subunit PurS"/>
    <property type="match status" value="1"/>
</dbReference>
<evidence type="ECO:0000256" key="4">
    <source>
        <dbReference type="ARBA" id="ARBA00022755"/>
    </source>
</evidence>
<keyword evidence="3 6" id="KW-0547">Nucleotide-binding</keyword>
<dbReference type="GO" id="GO:0004642">
    <property type="term" value="F:phosphoribosylformylglycinamidine synthase activity"/>
    <property type="evidence" value="ECO:0007669"/>
    <property type="project" value="UniProtKB-EC"/>
</dbReference>
<keyword evidence="5 6" id="KW-0067">ATP-binding</keyword>
<organism evidence="7 8">
    <name type="scientific">Carboxydichorda subterranea</name>
    <dbReference type="NCBI Taxonomy" id="3109565"/>
    <lineage>
        <taxon>Bacteria</taxon>
        <taxon>Bacillati</taxon>
        <taxon>Bacillota</taxon>
        <taxon>Limnochordia</taxon>
        <taxon>Limnochordales</taxon>
        <taxon>Geochordaceae</taxon>
        <taxon>Carboxydichorda</taxon>
    </lineage>
</organism>
<reference evidence="7 8" key="1">
    <citation type="journal article" date="2024" name="Front. Microbiol.">
        <title>Novel thermophilic genera Geochorda gen. nov. and Carboxydochorda gen. nov. from the deep terrestrial subsurface reveal the ecophysiological diversity in the class Limnochordia.</title>
        <authorList>
            <person name="Karnachuk O.V."/>
            <person name="Lukina A.P."/>
            <person name="Avakyan M.R."/>
            <person name="Kadnikov V.V."/>
            <person name="Begmatov S."/>
            <person name="Beletsky A.V."/>
            <person name="Vlasova K.G."/>
            <person name="Novikov A.A."/>
            <person name="Shcherbakova V.A."/>
            <person name="Mardanov A.V."/>
            <person name="Ravin N.V."/>
        </authorList>
    </citation>
    <scope>NUCLEOTIDE SEQUENCE [LARGE SCALE GENOMIC DNA]</scope>
    <source>
        <strain evidence="7 8">L945</strain>
    </source>
</reference>
<comment type="pathway">
    <text evidence="6">Purine metabolism; IMP biosynthesis via de novo pathway; 5-amino-1-(5-phospho-D-ribosyl)imidazole from N(2)-formyl-N(1)-(5-phospho-D-ribosyl)glycinamide: step 1/2.</text>
</comment>
<keyword evidence="4 6" id="KW-0658">Purine biosynthesis</keyword>
<gene>
    <name evidence="6 7" type="primary">purS</name>
    <name evidence="7" type="ORF">U7230_12205</name>
</gene>
<dbReference type="Gene3D" id="3.30.1280.10">
    <property type="entry name" value="Phosphoribosylformylglycinamidine synthase subunit PurS"/>
    <property type="match status" value="1"/>
</dbReference>
<accession>A0ABZ1BVM5</accession>
<evidence type="ECO:0000256" key="5">
    <source>
        <dbReference type="ARBA" id="ARBA00022840"/>
    </source>
</evidence>
<dbReference type="HAMAP" id="MF_01926">
    <property type="entry name" value="PurS"/>
    <property type="match status" value="1"/>
</dbReference>
<comment type="subunit">
    <text evidence="6">Part of the FGAM synthase complex composed of 1 PurL, 1 PurQ and 2 PurS subunits.</text>
</comment>
<evidence type="ECO:0000256" key="6">
    <source>
        <dbReference type="HAMAP-Rule" id="MF_01926"/>
    </source>
</evidence>
<dbReference type="Pfam" id="PF02700">
    <property type="entry name" value="PurS"/>
    <property type="match status" value="1"/>
</dbReference>
<dbReference type="InterPro" id="IPR003850">
    <property type="entry name" value="PurS"/>
</dbReference>
<dbReference type="InterPro" id="IPR036604">
    <property type="entry name" value="PurS-like_sf"/>
</dbReference>
<dbReference type="PANTHER" id="PTHR34696">
    <property type="entry name" value="PHOSPHORIBOSYLFORMYLGLYCINAMIDINE SYNTHASE SUBUNIT PURS"/>
    <property type="match status" value="1"/>
</dbReference>
<comment type="function">
    <text evidence="6">Part of the phosphoribosylformylglycinamidine synthase complex involved in the purines biosynthetic pathway. Catalyzes the ATP-dependent conversion of formylglycinamide ribonucleotide (FGAR) and glutamine to yield formylglycinamidine ribonucleotide (FGAM) and glutamate. The FGAM synthase complex is composed of three subunits. PurQ produces an ammonia molecule by converting glutamine to glutamate. PurL transfers the ammonia molecule to FGAR to form FGAM in an ATP-dependent manner. PurS interacts with PurQ and PurL and is thought to assist in the transfer of the ammonia molecule from PurQ to PurL.</text>
</comment>
<dbReference type="PANTHER" id="PTHR34696:SF1">
    <property type="entry name" value="PHOSPHORIBOSYLFORMYLGLYCINAMIDINE SYNTHASE SUBUNIT PURS"/>
    <property type="match status" value="1"/>
</dbReference>
<evidence type="ECO:0000313" key="8">
    <source>
        <dbReference type="Proteomes" id="UP001332192"/>
    </source>
</evidence>
<dbReference type="EC" id="6.3.5.3" evidence="6"/>
<evidence type="ECO:0000256" key="2">
    <source>
        <dbReference type="ARBA" id="ARBA00022598"/>
    </source>
</evidence>
<keyword evidence="1 6" id="KW-0963">Cytoplasm</keyword>